<dbReference type="Pfam" id="PF14059">
    <property type="entry name" value="DUF4251"/>
    <property type="match status" value="1"/>
</dbReference>
<reference evidence="2" key="2">
    <citation type="submission" date="2007-04" db="EMBL/GenBank/DDBJ databases">
        <title>Draft genome sequence of Bacteroides ovatus (ATCC 8483).</title>
        <authorList>
            <person name="Sudarsanam P."/>
            <person name="Ley R."/>
            <person name="Guruge J."/>
            <person name="Turnbaugh P.J."/>
            <person name="Mahowald M."/>
            <person name="Liep D."/>
            <person name="Gordon J."/>
        </authorList>
    </citation>
    <scope>NUCLEOTIDE SEQUENCE [LARGE SCALE GENOMIC DNA]</scope>
    <source>
        <strain evidence="2">ATCC 8483 / DSM 1896 / JCM 5824 / BCRC 10623 / CCUG 4943 / NCTC 11153</strain>
    </source>
</reference>
<dbReference type="Gene3D" id="2.40.128.410">
    <property type="match status" value="1"/>
</dbReference>
<evidence type="ECO:0008006" key="3">
    <source>
        <dbReference type="Google" id="ProtNLM"/>
    </source>
</evidence>
<gene>
    <name evidence="1" type="ORF">BACOVA_03976</name>
</gene>
<comment type="caution">
    <text evidence="1">The sequence shown here is derived from an EMBL/GenBank/DDBJ whole genome shotgun (WGS) entry which is preliminary data.</text>
</comment>
<reference evidence="1 2" key="1">
    <citation type="submission" date="2007-03" db="EMBL/GenBank/DDBJ databases">
        <authorList>
            <person name="Fulton L."/>
            <person name="Clifton S."/>
            <person name="Fulton B."/>
            <person name="Xu J."/>
            <person name="Minx P."/>
            <person name="Pepin K.H."/>
            <person name="Johnson M."/>
            <person name="Thiruvilangam P."/>
            <person name="Bhonagiri V."/>
            <person name="Nash W.E."/>
            <person name="Mardis E.R."/>
            <person name="Wilson R.K."/>
        </authorList>
    </citation>
    <scope>NUCLEOTIDE SEQUENCE [LARGE SCALE GENOMIC DNA]</scope>
    <source>
        <strain evidence="2">ATCC 8483 / DSM 1896 / JCM 5824 / BCRC 10623 / CCUG 4943 / NCTC 11153</strain>
    </source>
</reference>
<evidence type="ECO:0000313" key="2">
    <source>
        <dbReference type="Proteomes" id="UP000005475"/>
    </source>
</evidence>
<protein>
    <recommendedName>
        <fullName evidence="3">DUF4251 domain-containing protein</fullName>
    </recommendedName>
</protein>
<proteinExistence type="predicted"/>
<dbReference type="EMBL" id="AAXF02000052">
    <property type="protein sequence ID" value="EDO10529.1"/>
    <property type="molecule type" value="Genomic_DNA"/>
</dbReference>
<organism evidence="1 2">
    <name type="scientific">Bacteroides ovatus (strain ATCC 8483 / DSM 1896 / JCM 5824 / BCRC 10623 / CCUG 4943 / NCTC 11153)</name>
    <dbReference type="NCBI Taxonomy" id="411476"/>
    <lineage>
        <taxon>Bacteria</taxon>
        <taxon>Pseudomonadati</taxon>
        <taxon>Bacteroidota</taxon>
        <taxon>Bacteroidia</taxon>
        <taxon>Bacteroidales</taxon>
        <taxon>Bacteroidaceae</taxon>
        <taxon>Bacteroides</taxon>
    </lineage>
</organism>
<evidence type="ECO:0000313" key="1">
    <source>
        <dbReference type="EMBL" id="EDO10529.1"/>
    </source>
</evidence>
<sequence length="170" mass="19389">MQTDMRTKKQIFMLLLALLVGIPTLSAQQSKKEKKEQKKEAVMKLIESENYKIDVNTAMPMRGRSIPLTSSYSLTIRNDSVISYLPYYGRAYSIPYGGGDGLNFKAILKEYNVEMDKKGNAVIKFVARNPEDRYEFRAKVFPNGSASIDVNMQNRQSISFQGELDIKEEK</sequence>
<dbReference type="Proteomes" id="UP000005475">
    <property type="component" value="Unassembled WGS sequence"/>
</dbReference>
<dbReference type="AlphaFoldDB" id="A0AAN3A5Q3"/>
<dbReference type="InterPro" id="IPR025347">
    <property type="entry name" value="DUF4251"/>
</dbReference>
<accession>A0AAN3A5Q3</accession>
<name>A0AAN3A5Q3_BACO1</name>